<dbReference type="AlphaFoldDB" id="A0A2Z7C2Q2"/>
<keyword evidence="2" id="KW-1133">Transmembrane helix</keyword>
<evidence type="ECO:0008006" key="5">
    <source>
        <dbReference type="Google" id="ProtNLM"/>
    </source>
</evidence>
<dbReference type="OrthoDB" id="914037at2759"/>
<protein>
    <recommendedName>
        <fullName evidence="5">Aminotransferase-like plant mobile domain-containing protein</fullName>
    </recommendedName>
</protein>
<dbReference type="PANTHER" id="PTHR34835">
    <property type="entry name" value="OS07G0283600 PROTEIN-RELATED"/>
    <property type="match status" value="1"/>
</dbReference>
<feature type="region of interest" description="Disordered" evidence="1">
    <location>
        <begin position="470"/>
        <end position="489"/>
    </location>
</feature>
<name>A0A2Z7C2Q2_9LAMI</name>
<organism evidence="3 4">
    <name type="scientific">Dorcoceras hygrometricum</name>
    <dbReference type="NCBI Taxonomy" id="472368"/>
    <lineage>
        <taxon>Eukaryota</taxon>
        <taxon>Viridiplantae</taxon>
        <taxon>Streptophyta</taxon>
        <taxon>Embryophyta</taxon>
        <taxon>Tracheophyta</taxon>
        <taxon>Spermatophyta</taxon>
        <taxon>Magnoliopsida</taxon>
        <taxon>eudicotyledons</taxon>
        <taxon>Gunneridae</taxon>
        <taxon>Pentapetalae</taxon>
        <taxon>asterids</taxon>
        <taxon>lamiids</taxon>
        <taxon>Lamiales</taxon>
        <taxon>Gesneriaceae</taxon>
        <taxon>Didymocarpoideae</taxon>
        <taxon>Trichosporeae</taxon>
        <taxon>Loxocarpinae</taxon>
        <taxon>Dorcoceras</taxon>
    </lineage>
</organism>
<sequence length="743" mass="85466">MKTEAEAVDDVHAKIGKQFYSRCSPTYFSNVMSELKPILGEQQRMRISDSLFCKWIDMPVLAISSGRLDYFLNRFDVPSCSFLINDDAMIPFRSSEFSIVLGLQHSGQPVDLDLKMESRFLARHFASKVTKTDRAAIHERMMLLAGSSEENEVDDFFRFFILFIFNCIIFSTFSYVTPGFIFPYLDDLTTFLNHAWGDAEFLFLYREICHLGSKMYVDGCVVGLMALVYESIPTLGVRRSLKLYPRLFRWGKSRIPLKSDEADTLLNSVDITQALVYESIPTLGVRRSLKLYPRLFRWGKSRIPLKSDEADTLLNSVDITQVLPIQHFNEEENLVDLKRVERSEDGMSEVLPIRPFNKEENLVSEYGIPEVRRLEKIVIRQSEKIKLLEKRCAELEDQNLRHELNVAEAVVEKGEKSGEGAELDEASKDGNEANKDVEGSELSLSKLNEITVFQSSIVDNVRTRADRVKKRKGSMFVTPPSSTPRQKTRVKKQAFVDVDEAINSLGERGIDEFRGRADFIGHEKSSDEDRKLVMEFLGKDKLDVIVWEDEHMSLSGHALCTLLFHEPVESEIINVYMRIMRQQSLLNGSEIFCMDTNVQREILEHLEKFGKRRKIQNSEYEAFASRLSSFTRSKLMELNEEIFSRCREEGIFKLWNSKHDAFAVGTAKVYIRFLAGFLRHLSRFEIASQDLVRERCRQQGPTLNMEFIRACGCTALLMTPRKSGNANRRLMLMPIESALQARF</sequence>
<dbReference type="EMBL" id="KQ999737">
    <property type="protein sequence ID" value="KZV41194.1"/>
    <property type="molecule type" value="Genomic_DNA"/>
</dbReference>
<evidence type="ECO:0000256" key="2">
    <source>
        <dbReference type="SAM" id="Phobius"/>
    </source>
</evidence>
<keyword evidence="4" id="KW-1185">Reference proteome</keyword>
<feature type="transmembrane region" description="Helical" evidence="2">
    <location>
        <begin position="156"/>
        <end position="176"/>
    </location>
</feature>
<keyword evidence="2" id="KW-0472">Membrane</keyword>
<keyword evidence="2" id="KW-0812">Transmembrane</keyword>
<reference evidence="3 4" key="1">
    <citation type="journal article" date="2015" name="Proc. Natl. Acad. Sci. U.S.A.">
        <title>The resurrection genome of Boea hygrometrica: A blueprint for survival of dehydration.</title>
        <authorList>
            <person name="Xiao L."/>
            <person name="Yang G."/>
            <person name="Zhang L."/>
            <person name="Yang X."/>
            <person name="Zhao S."/>
            <person name="Ji Z."/>
            <person name="Zhou Q."/>
            <person name="Hu M."/>
            <person name="Wang Y."/>
            <person name="Chen M."/>
            <person name="Xu Y."/>
            <person name="Jin H."/>
            <person name="Xiao X."/>
            <person name="Hu G."/>
            <person name="Bao F."/>
            <person name="Hu Y."/>
            <person name="Wan P."/>
            <person name="Li L."/>
            <person name="Deng X."/>
            <person name="Kuang T."/>
            <person name="Xiang C."/>
            <person name="Zhu J.K."/>
            <person name="Oliver M.J."/>
            <person name="He Y."/>
        </authorList>
    </citation>
    <scope>NUCLEOTIDE SEQUENCE [LARGE SCALE GENOMIC DNA]</scope>
    <source>
        <strain evidence="4">cv. XS01</strain>
    </source>
</reference>
<accession>A0A2Z7C2Q2</accession>
<dbReference type="Proteomes" id="UP000250235">
    <property type="component" value="Unassembled WGS sequence"/>
</dbReference>
<evidence type="ECO:0000313" key="3">
    <source>
        <dbReference type="EMBL" id="KZV41194.1"/>
    </source>
</evidence>
<gene>
    <name evidence="3" type="ORF">F511_44001</name>
</gene>
<evidence type="ECO:0000313" key="4">
    <source>
        <dbReference type="Proteomes" id="UP000250235"/>
    </source>
</evidence>
<feature type="compositionally biased region" description="Basic and acidic residues" evidence="1">
    <location>
        <begin position="411"/>
        <end position="438"/>
    </location>
</feature>
<evidence type="ECO:0000256" key="1">
    <source>
        <dbReference type="SAM" id="MobiDB-lite"/>
    </source>
</evidence>
<proteinExistence type="predicted"/>
<feature type="region of interest" description="Disordered" evidence="1">
    <location>
        <begin position="411"/>
        <end position="440"/>
    </location>
</feature>